<dbReference type="PANTHER" id="PTHR30244:SF34">
    <property type="entry name" value="DTDP-4-AMINO-4,6-DIDEOXYGALACTOSE TRANSAMINASE"/>
    <property type="match status" value="1"/>
</dbReference>
<dbReference type="GO" id="GO:0019180">
    <property type="term" value="F:dTDP-4-amino-4,6-dideoxygalactose transaminase activity"/>
    <property type="evidence" value="ECO:0007669"/>
    <property type="project" value="TreeGrafter"/>
</dbReference>
<organism evidence="1 2">
    <name type="scientific">Aspergillus phoenicis ATCC 13157</name>
    <dbReference type="NCBI Taxonomy" id="1353007"/>
    <lineage>
        <taxon>Eukaryota</taxon>
        <taxon>Fungi</taxon>
        <taxon>Dikarya</taxon>
        <taxon>Ascomycota</taxon>
        <taxon>Pezizomycotina</taxon>
        <taxon>Eurotiomycetes</taxon>
        <taxon>Eurotiomycetidae</taxon>
        <taxon>Eurotiales</taxon>
        <taxon>Aspergillaceae</taxon>
        <taxon>Aspergillus</taxon>
    </lineage>
</organism>
<evidence type="ECO:0000313" key="1">
    <source>
        <dbReference type="EMBL" id="RDK38295.1"/>
    </source>
</evidence>
<dbReference type="GO" id="GO:0030170">
    <property type="term" value="F:pyridoxal phosphate binding"/>
    <property type="evidence" value="ECO:0007669"/>
    <property type="project" value="TreeGrafter"/>
</dbReference>
<dbReference type="PANTHER" id="PTHR30244">
    <property type="entry name" value="TRANSAMINASE"/>
    <property type="match status" value="1"/>
</dbReference>
<gene>
    <name evidence="1" type="ORF">M752DRAFT_77771</name>
</gene>
<sequence length="401" mass="43847">MAMSEASIPTFQPTVTGQELEAIQGVLASRTLTGKGKYTALCQRWLESSMPHGKAFVLSSCTSALEIAALLAELRPGDEVIVPSYTYVSTVNAFVVHGALPVFVDVEETTLNIDAQKIEDAITPRTKVIVPVHYAGMACDMDTILDIATRHDLLVVEDAAMACGSMYRGRALGTIGHLGCISFQEKKVFTSGGQGGALLVNQDSLVTRAEILYEHGTNRAQFLRGEVDIYRWLDVGINATLSEIQAAFLYAQLQAAPQILSCRRRLWSRYHRCLAPLAEAGVIRLPQPAAEANHNAAIFWLRLTDATGRPAFIEYMAAGQIQTQAQFVPLHSSSFGERVGHFHGEDRVTTRAAAEIVLLPLYAGLTECQQEIVIRRVLGFWREATSTPRTEASRDAEVNNS</sequence>
<keyword evidence="2" id="KW-1185">Reference proteome</keyword>
<dbReference type="InterPro" id="IPR012749">
    <property type="entry name" value="WecE-like"/>
</dbReference>
<dbReference type="InterPro" id="IPR015422">
    <property type="entry name" value="PyrdxlP-dep_Trfase_small"/>
</dbReference>
<name>A0A370P7Z6_ASPPH</name>
<dbReference type="GO" id="GO:0000271">
    <property type="term" value="P:polysaccharide biosynthetic process"/>
    <property type="evidence" value="ECO:0007669"/>
    <property type="project" value="TreeGrafter"/>
</dbReference>
<dbReference type="PIRSF" id="PIRSF000390">
    <property type="entry name" value="PLP_StrS"/>
    <property type="match status" value="1"/>
</dbReference>
<dbReference type="InterPro" id="IPR015421">
    <property type="entry name" value="PyrdxlP-dep_Trfase_major"/>
</dbReference>
<proteinExistence type="predicted"/>
<dbReference type="EMBL" id="KZ851865">
    <property type="protein sequence ID" value="RDK38295.1"/>
    <property type="molecule type" value="Genomic_DNA"/>
</dbReference>
<dbReference type="NCBIfam" id="NF008687">
    <property type="entry name" value="PRK11706.1"/>
    <property type="match status" value="1"/>
</dbReference>
<dbReference type="NCBIfam" id="TIGR02379">
    <property type="entry name" value="ECA_wecE"/>
    <property type="match status" value="1"/>
</dbReference>
<evidence type="ECO:0000313" key="2">
    <source>
        <dbReference type="Proteomes" id="UP000254937"/>
    </source>
</evidence>
<dbReference type="AlphaFoldDB" id="A0A370P7Z6"/>
<dbReference type="SUPFAM" id="SSF53383">
    <property type="entry name" value="PLP-dependent transferases"/>
    <property type="match status" value="1"/>
</dbReference>
<reference evidence="1 2" key="1">
    <citation type="submission" date="2018-07" db="EMBL/GenBank/DDBJ databases">
        <title>Section-level genome sequencing of Aspergillus section Nigri to investigate inter- and intra-species variation.</title>
        <authorList>
            <consortium name="DOE Joint Genome Institute"/>
            <person name="Vesth T.C."/>
            <person name="Nybo J.L."/>
            <person name="Theobald S."/>
            <person name="Frisvad J.C."/>
            <person name="Larsen T.O."/>
            <person name="Nielsen K.F."/>
            <person name="Hoof J.B."/>
            <person name="Brandl J."/>
            <person name="Salamov A."/>
            <person name="Riley R."/>
            <person name="Gladden J.M."/>
            <person name="Phatale P."/>
            <person name="Nielsen M.T."/>
            <person name="Lyhne E.K."/>
            <person name="Kogle M.E."/>
            <person name="Strasser K."/>
            <person name="McDonnell E."/>
            <person name="Barry K."/>
            <person name="Clum A."/>
            <person name="Chen C."/>
            <person name="Nolan M."/>
            <person name="Sandor L."/>
            <person name="Kuo A."/>
            <person name="Lipzen A."/>
            <person name="Hainaut M."/>
            <person name="Drula E."/>
            <person name="Tsang A."/>
            <person name="Magnuson J.K."/>
            <person name="Henrissat B."/>
            <person name="Wiebenga A."/>
            <person name="Simmons B.A."/>
            <person name="Makela M.R."/>
            <person name="De vries R.P."/>
            <person name="Grigoriev I.V."/>
            <person name="Mortensen U.H."/>
            <person name="Baker S.E."/>
            <person name="Andersen M.R."/>
        </authorList>
    </citation>
    <scope>NUCLEOTIDE SEQUENCE [LARGE SCALE GENOMIC DNA]</scope>
    <source>
        <strain evidence="1 2">ATCC 13157</strain>
    </source>
</reference>
<dbReference type="Proteomes" id="UP000254937">
    <property type="component" value="Unassembled WGS sequence"/>
</dbReference>
<accession>A0A370P7Z6</accession>
<dbReference type="Gene3D" id="3.90.1150.10">
    <property type="entry name" value="Aspartate Aminotransferase, domain 1"/>
    <property type="match status" value="1"/>
</dbReference>
<dbReference type="CDD" id="cd00616">
    <property type="entry name" value="AHBA_syn"/>
    <property type="match status" value="1"/>
</dbReference>
<dbReference type="Gene3D" id="3.40.640.10">
    <property type="entry name" value="Type I PLP-dependent aspartate aminotransferase-like (Major domain)"/>
    <property type="match status" value="1"/>
</dbReference>
<dbReference type="Pfam" id="PF01041">
    <property type="entry name" value="DegT_DnrJ_EryC1"/>
    <property type="match status" value="1"/>
</dbReference>
<dbReference type="InterPro" id="IPR015424">
    <property type="entry name" value="PyrdxlP-dep_Trfase"/>
</dbReference>
<dbReference type="InterPro" id="IPR000653">
    <property type="entry name" value="DegT/StrS_aminotransferase"/>
</dbReference>
<protein>
    <submittedName>
        <fullName evidence="1">TDP-4-keto-6-deoxy-D-glucose transaminase</fullName>
    </submittedName>
</protein>